<dbReference type="Pfam" id="PF00892">
    <property type="entry name" value="EamA"/>
    <property type="match status" value="1"/>
</dbReference>
<accession>A0ABP8GFP2</accession>
<keyword evidence="4" id="KW-1185">Reference proteome</keyword>
<dbReference type="SUPFAM" id="SSF103481">
    <property type="entry name" value="Multidrug resistance efflux transporter EmrE"/>
    <property type="match status" value="1"/>
</dbReference>
<organism evidence="3 4">
    <name type="scientific">Pigmentiphaga soli</name>
    <dbReference type="NCBI Taxonomy" id="1007095"/>
    <lineage>
        <taxon>Bacteria</taxon>
        <taxon>Pseudomonadati</taxon>
        <taxon>Pseudomonadota</taxon>
        <taxon>Betaproteobacteria</taxon>
        <taxon>Burkholderiales</taxon>
        <taxon>Alcaligenaceae</taxon>
        <taxon>Pigmentiphaga</taxon>
    </lineage>
</organism>
<sequence length="334" mass="33796">MILPAILAFLAAVTFAANNATLRRGVVHGTLAQAMAVTLLLGLALIWIALAACGGLPLLGVFPARSVALFAAAGLLHFAFGRYCNYRATRAMGAVLVGPVQQTSVLVTLVLAIALLGETLTPLHAAGILLILAAPMLAVKNANGPAWLAWARRPRGGGPVAAVAITAPGQGAAPAGAFRPQLAEGYFFASLSALAFGASPILVREGMIEGSGMAGGLAGAAVAYSAATLAVAGYLALPGRGRGALAISRPALGWYAMTGLMAAASQVFVYMALAIAPASLVVPIQRTSIVMRVGLAKLLNPELESFDGRIVLATVASLAGAVALSVDPDWFRAP</sequence>
<keyword evidence="1" id="KW-0812">Transmembrane</keyword>
<evidence type="ECO:0000259" key="2">
    <source>
        <dbReference type="Pfam" id="PF00892"/>
    </source>
</evidence>
<feature type="transmembrane region" description="Helical" evidence="1">
    <location>
        <begin position="92"/>
        <end position="116"/>
    </location>
</feature>
<dbReference type="EMBL" id="BAABFO010000001">
    <property type="protein sequence ID" value="GAA4323350.1"/>
    <property type="molecule type" value="Genomic_DNA"/>
</dbReference>
<dbReference type="InterPro" id="IPR000620">
    <property type="entry name" value="EamA_dom"/>
</dbReference>
<dbReference type="InterPro" id="IPR037185">
    <property type="entry name" value="EmrE-like"/>
</dbReference>
<protein>
    <recommendedName>
        <fullName evidence="2">EamA domain-containing protein</fullName>
    </recommendedName>
</protein>
<dbReference type="Proteomes" id="UP001501671">
    <property type="component" value="Unassembled WGS sequence"/>
</dbReference>
<feature type="transmembrane region" description="Helical" evidence="1">
    <location>
        <begin position="62"/>
        <end position="80"/>
    </location>
</feature>
<feature type="domain" description="EamA" evidence="2">
    <location>
        <begin position="5"/>
        <end position="137"/>
    </location>
</feature>
<gene>
    <name evidence="3" type="ORF">GCM10023144_04130</name>
</gene>
<evidence type="ECO:0000256" key="1">
    <source>
        <dbReference type="SAM" id="Phobius"/>
    </source>
</evidence>
<reference evidence="4" key="1">
    <citation type="journal article" date="2019" name="Int. J. Syst. Evol. Microbiol.">
        <title>The Global Catalogue of Microorganisms (GCM) 10K type strain sequencing project: providing services to taxonomists for standard genome sequencing and annotation.</title>
        <authorList>
            <consortium name="The Broad Institute Genomics Platform"/>
            <consortium name="The Broad Institute Genome Sequencing Center for Infectious Disease"/>
            <person name="Wu L."/>
            <person name="Ma J."/>
        </authorList>
    </citation>
    <scope>NUCLEOTIDE SEQUENCE [LARGE SCALE GENOMIC DNA]</scope>
    <source>
        <strain evidence="4">JCM 17666</strain>
    </source>
</reference>
<feature type="transmembrane region" description="Helical" evidence="1">
    <location>
        <begin position="215"/>
        <end position="237"/>
    </location>
</feature>
<evidence type="ECO:0000313" key="3">
    <source>
        <dbReference type="EMBL" id="GAA4323350.1"/>
    </source>
</evidence>
<feature type="transmembrane region" description="Helical" evidence="1">
    <location>
        <begin position="26"/>
        <end position="50"/>
    </location>
</feature>
<keyword evidence="1" id="KW-1133">Transmembrane helix</keyword>
<feature type="transmembrane region" description="Helical" evidence="1">
    <location>
        <begin position="257"/>
        <end position="282"/>
    </location>
</feature>
<feature type="transmembrane region" description="Helical" evidence="1">
    <location>
        <begin position="123"/>
        <end position="139"/>
    </location>
</feature>
<keyword evidence="1" id="KW-0472">Membrane</keyword>
<evidence type="ECO:0000313" key="4">
    <source>
        <dbReference type="Proteomes" id="UP001501671"/>
    </source>
</evidence>
<proteinExistence type="predicted"/>
<comment type="caution">
    <text evidence="3">The sequence shown here is derived from an EMBL/GenBank/DDBJ whole genome shotgun (WGS) entry which is preliminary data.</text>
</comment>
<dbReference type="RefSeq" id="WP_345245801.1">
    <property type="nucleotide sequence ID" value="NZ_BAABFO010000001.1"/>
</dbReference>
<name>A0ABP8GFP2_9BURK</name>